<proteinExistence type="predicted"/>
<dbReference type="EMBL" id="FNGY01000001">
    <property type="protein sequence ID" value="SDL36051.1"/>
    <property type="molecule type" value="Genomic_DNA"/>
</dbReference>
<name>A0A1G9JF98_9SPHI</name>
<dbReference type="AlphaFoldDB" id="A0A1G9JF98"/>
<gene>
    <name evidence="1" type="ORF">SAMN05421820_101241</name>
</gene>
<keyword evidence="2" id="KW-1185">Reference proteome</keyword>
<reference evidence="2" key="1">
    <citation type="submission" date="2016-10" db="EMBL/GenBank/DDBJ databases">
        <authorList>
            <person name="Varghese N."/>
            <person name="Submissions S."/>
        </authorList>
    </citation>
    <scope>NUCLEOTIDE SEQUENCE [LARGE SCALE GENOMIC DNA]</scope>
    <source>
        <strain evidence="2">DSM 19110</strain>
    </source>
</reference>
<evidence type="ECO:0000313" key="1">
    <source>
        <dbReference type="EMBL" id="SDL36051.1"/>
    </source>
</evidence>
<protein>
    <submittedName>
        <fullName evidence="1">Uncharacterized protein</fullName>
    </submittedName>
</protein>
<sequence length="96" mass="11389">MHTLKTNVMNEQISKYRINEYLYNLNAWQYRKIVQLLPKLLGVSLNTFHNYRRILVDDVQDVPYEKVVIIEQLFDFAPGTLASRNPEARSLKELLH</sequence>
<dbReference type="Proteomes" id="UP000183200">
    <property type="component" value="Unassembled WGS sequence"/>
</dbReference>
<organism evidence="1 2">
    <name type="scientific">Pedobacter steynii</name>
    <dbReference type="NCBI Taxonomy" id="430522"/>
    <lineage>
        <taxon>Bacteria</taxon>
        <taxon>Pseudomonadati</taxon>
        <taxon>Bacteroidota</taxon>
        <taxon>Sphingobacteriia</taxon>
        <taxon>Sphingobacteriales</taxon>
        <taxon>Sphingobacteriaceae</taxon>
        <taxon>Pedobacter</taxon>
    </lineage>
</organism>
<evidence type="ECO:0000313" key="2">
    <source>
        <dbReference type="Proteomes" id="UP000183200"/>
    </source>
</evidence>
<accession>A0A1G9JF98</accession>